<dbReference type="CDD" id="cd06259">
    <property type="entry name" value="YdcF-like"/>
    <property type="match status" value="1"/>
</dbReference>
<evidence type="ECO:0000313" key="2">
    <source>
        <dbReference type="EMBL" id="KAJ7650330.1"/>
    </source>
</evidence>
<gene>
    <name evidence="2" type="ORF">FB45DRAFT_887620</name>
</gene>
<dbReference type="InterPro" id="IPR003848">
    <property type="entry name" value="DUF218"/>
</dbReference>
<organism evidence="2 3">
    <name type="scientific">Roridomyces roridus</name>
    <dbReference type="NCBI Taxonomy" id="1738132"/>
    <lineage>
        <taxon>Eukaryota</taxon>
        <taxon>Fungi</taxon>
        <taxon>Dikarya</taxon>
        <taxon>Basidiomycota</taxon>
        <taxon>Agaricomycotina</taxon>
        <taxon>Agaricomycetes</taxon>
        <taxon>Agaricomycetidae</taxon>
        <taxon>Agaricales</taxon>
        <taxon>Marasmiineae</taxon>
        <taxon>Mycenaceae</taxon>
        <taxon>Roridomyces</taxon>
    </lineage>
</organism>
<accession>A0AAD7CJ52</accession>
<dbReference type="Proteomes" id="UP001221142">
    <property type="component" value="Unassembled WGS sequence"/>
</dbReference>
<dbReference type="Pfam" id="PF02698">
    <property type="entry name" value="DUF218"/>
    <property type="match status" value="1"/>
</dbReference>
<evidence type="ECO:0000313" key="3">
    <source>
        <dbReference type="Proteomes" id="UP001221142"/>
    </source>
</evidence>
<comment type="caution">
    <text evidence="2">The sequence shown here is derived from an EMBL/GenBank/DDBJ whole genome shotgun (WGS) entry which is preliminary data.</text>
</comment>
<sequence length="268" mass="29727">MAAVNRIVDVYCASGRTRYAVDVSKYGKDSEEFNMLVSNMRSLRLSPGSSDFTPCDAFDFAIELLAYNDCFDAILHPDLWEEENAKAAERARSVDWDKYEYAAILVPGQGPEFPRIKVSPLAQLKMRLAVAELQKGRAPFVVVSGGTVHPAHTAVNEAVEMGIWLTDSRKLNLDRGQVVLEPYSRHTTTNLRNTARVVKRLGAPEGKPILIVSGEEQIRDILGPMQRRAQVELTHVLGTIMPGSTDFTAVYIPSPLCEIVDPMDPRDP</sequence>
<proteinExistence type="predicted"/>
<dbReference type="AlphaFoldDB" id="A0AAD7CJ52"/>
<name>A0AAD7CJ52_9AGAR</name>
<evidence type="ECO:0000259" key="1">
    <source>
        <dbReference type="Pfam" id="PF02698"/>
    </source>
</evidence>
<dbReference type="EMBL" id="JARKIF010000001">
    <property type="protein sequence ID" value="KAJ7650330.1"/>
    <property type="molecule type" value="Genomic_DNA"/>
</dbReference>
<feature type="domain" description="DUF218" evidence="1">
    <location>
        <begin position="103"/>
        <end position="213"/>
    </location>
</feature>
<keyword evidence="3" id="KW-1185">Reference proteome</keyword>
<protein>
    <recommendedName>
        <fullName evidence="1">DUF218 domain-containing protein</fullName>
    </recommendedName>
</protein>
<reference evidence="2" key="1">
    <citation type="submission" date="2023-03" db="EMBL/GenBank/DDBJ databases">
        <title>Massive genome expansion in bonnet fungi (Mycena s.s.) driven by repeated elements and novel gene families across ecological guilds.</title>
        <authorList>
            <consortium name="Lawrence Berkeley National Laboratory"/>
            <person name="Harder C.B."/>
            <person name="Miyauchi S."/>
            <person name="Viragh M."/>
            <person name="Kuo A."/>
            <person name="Thoen E."/>
            <person name="Andreopoulos B."/>
            <person name="Lu D."/>
            <person name="Skrede I."/>
            <person name="Drula E."/>
            <person name="Henrissat B."/>
            <person name="Morin E."/>
            <person name="Kohler A."/>
            <person name="Barry K."/>
            <person name="LaButti K."/>
            <person name="Morin E."/>
            <person name="Salamov A."/>
            <person name="Lipzen A."/>
            <person name="Mereny Z."/>
            <person name="Hegedus B."/>
            <person name="Baldrian P."/>
            <person name="Stursova M."/>
            <person name="Weitz H."/>
            <person name="Taylor A."/>
            <person name="Grigoriev I.V."/>
            <person name="Nagy L.G."/>
            <person name="Martin F."/>
            <person name="Kauserud H."/>
        </authorList>
    </citation>
    <scope>NUCLEOTIDE SEQUENCE</scope>
    <source>
        <strain evidence="2">9284</strain>
    </source>
</reference>